<proteinExistence type="predicted"/>
<dbReference type="InterPro" id="IPR007511">
    <property type="entry name" value="DUF501"/>
</dbReference>
<gene>
    <name evidence="1" type="ORF">E2F43_08905</name>
</gene>
<accession>A0A4R5LRW6</accession>
<dbReference type="AlphaFoldDB" id="A0A4R5LRW6"/>
<evidence type="ECO:0000313" key="1">
    <source>
        <dbReference type="EMBL" id="TDG13633.1"/>
    </source>
</evidence>
<sequence>MIFRSIILPVTDAQRSQVAKLLGREPRGLQDIPVVDSRGRPRVIRVASLVDDKPFPTLFWLVDPQLNYRIDQEEARGLIARLQARIDASAALQSSMAEDHVQHIALRDGYMSAADRAGIARLGFADVFRQKGIGGIADRSRIRCLHTWYAAHLVCPNTVGELLDQHWREAAEADCVSG</sequence>
<dbReference type="Proteomes" id="UP000295554">
    <property type="component" value="Unassembled WGS sequence"/>
</dbReference>
<dbReference type="OrthoDB" id="5293413at2"/>
<dbReference type="Pfam" id="PF04417">
    <property type="entry name" value="DUF501"/>
    <property type="match status" value="1"/>
</dbReference>
<name>A0A4R5LRW6_9GAMM</name>
<dbReference type="PANTHER" id="PTHR37163">
    <property type="entry name" value="CONSERVED PROTEIN"/>
    <property type="match status" value="1"/>
</dbReference>
<dbReference type="PANTHER" id="PTHR37163:SF1">
    <property type="entry name" value="DUF501 DOMAIN-CONTAINING PROTEIN"/>
    <property type="match status" value="1"/>
</dbReference>
<evidence type="ECO:0000313" key="2">
    <source>
        <dbReference type="Proteomes" id="UP000295554"/>
    </source>
</evidence>
<keyword evidence="2" id="KW-1185">Reference proteome</keyword>
<dbReference type="EMBL" id="SMSE01000002">
    <property type="protein sequence ID" value="TDG13633.1"/>
    <property type="molecule type" value="Genomic_DNA"/>
</dbReference>
<protein>
    <submittedName>
        <fullName evidence="1">DUF501 domain-containing protein</fullName>
    </submittedName>
</protein>
<reference evidence="1 2" key="1">
    <citation type="submission" date="2019-03" db="EMBL/GenBank/DDBJ databases">
        <title>Seongchinamella monodicae gen. nov., sp. nov., a novel member of the Gammaproteobacteria isolated from a tidal mudflat of beach.</title>
        <authorList>
            <person name="Yang H.G."/>
            <person name="Kang J.W."/>
            <person name="Lee S.D."/>
        </authorList>
    </citation>
    <scope>NUCLEOTIDE SEQUENCE [LARGE SCALE GENOMIC DNA]</scope>
    <source>
        <strain evidence="1 2">GH4-78</strain>
    </source>
</reference>
<organism evidence="1 2">
    <name type="scientific">Seongchinamella unica</name>
    <dbReference type="NCBI Taxonomy" id="2547392"/>
    <lineage>
        <taxon>Bacteria</taxon>
        <taxon>Pseudomonadati</taxon>
        <taxon>Pseudomonadota</taxon>
        <taxon>Gammaproteobacteria</taxon>
        <taxon>Cellvibrionales</taxon>
        <taxon>Halieaceae</taxon>
        <taxon>Seongchinamella</taxon>
    </lineage>
</organism>
<comment type="caution">
    <text evidence="1">The sequence shown here is derived from an EMBL/GenBank/DDBJ whole genome shotgun (WGS) entry which is preliminary data.</text>
</comment>